<dbReference type="PANTHER" id="PTHR23501:SF187">
    <property type="entry name" value="MAJOR FACILITATOR SUPERFAMILY (MFS) PROFILE DOMAIN-CONTAINING PROTEIN"/>
    <property type="match status" value="1"/>
</dbReference>
<feature type="transmembrane region" description="Helical" evidence="8">
    <location>
        <begin position="400"/>
        <end position="423"/>
    </location>
</feature>
<keyword evidence="4 8" id="KW-1133">Transmembrane helix</keyword>
<dbReference type="Proteomes" id="UP001430848">
    <property type="component" value="Unassembled WGS sequence"/>
</dbReference>
<feature type="transmembrane region" description="Helical" evidence="8">
    <location>
        <begin position="370"/>
        <end position="388"/>
    </location>
</feature>
<dbReference type="SUPFAM" id="SSF103473">
    <property type="entry name" value="MFS general substrate transporter"/>
    <property type="match status" value="1"/>
</dbReference>
<accession>A0ABR1PHL2</accession>
<keyword evidence="2" id="KW-0813">Transport</keyword>
<dbReference type="PRINTS" id="PR01036">
    <property type="entry name" value="TCRTETB"/>
</dbReference>
<proteinExistence type="predicted"/>
<keyword evidence="5 8" id="KW-0472">Membrane</keyword>
<dbReference type="PROSITE" id="PS50850">
    <property type="entry name" value="MFS"/>
    <property type="match status" value="1"/>
</dbReference>
<keyword evidence="11" id="KW-1185">Reference proteome</keyword>
<organism evidence="10 11">
    <name type="scientific">Diaporthe eres</name>
    <name type="common">Phomopsis oblonga</name>
    <dbReference type="NCBI Taxonomy" id="83184"/>
    <lineage>
        <taxon>Eukaryota</taxon>
        <taxon>Fungi</taxon>
        <taxon>Dikarya</taxon>
        <taxon>Ascomycota</taxon>
        <taxon>Pezizomycotina</taxon>
        <taxon>Sordariomycetes</taxon>
        <taxon>Sordariomycetidae</taxon>
        <taxon>Diaporthales</taxon>
        <taxon>Diaporthaceae</taxon>
        <taxon>Diaporthe</taxon>
        <taxon>Diaporthe eres species complex</taxon>
    </lineage>
</organism>
<feature type="transmembrane region" description="Helical" evidence="8">
    <location>
        <begin position="79"/>
        <end position="98"/>
    </location>
</feature>
<feature type="transmembrane region" description="Helical" evidence="8">
    <location>
        <begin position="110"/>
        <end position="128"/>
    </location>
</feature>
<dbReference type="EMBL" id="JAKNSF020000008">
    <property type="protein sequence ID" value="KAK7737062.1"/>
    <property type="molecule type" value="Genomic_DNA"/>
</dbReference>
<dbReference type="InterPro" id="IPR011701">
    <property type="entry name" value="MFS"/>
</dbReference>
<keyword evidence="6" id="KW-0325">Glycoprotein</keyword>
<feature type="domain" description="Major facilitator superfamily (MFS) profile" evidence="9">
    <location>
        <begin position="44"/>
        <end position="532"/>
    </location>
</feature>
<evidence type="ECO:0000313" key="11">
    <source>
        <dbReference type="Proteomes" id="UP001430848"/>
    </source>
</evidence>
<evidence type="ECO:0000256" key="8">
    <source>
        <dbReference type="SAM" id="Phobius"/>
    </source>
</evidence>
<dbReference type="Gene3D" id="1.20.1250.20">
    <property type="entry name" value="MFS general substrate transporter like domains"/>
    <property type="match status" value="1"/>
</dbReference>
<dbReference type="Pfam" id="PF07690">
    <property type="entry name" value="MFS_1"/>
    <property type="match status" value="1"/>
</dbReference>
<feature type="transmembrane region" description="Helical" evidence="8">
    <location>
        <begin position="340"/>
        <end position="358"/>
    </location>
</feature>
<evidence type="ECO:0000256" key="5">
    <source>
        <dbReference type="ARBA" id="ARBA00023136"/>
    </source>
</evidence>
<feature type="transmembrane region" description="Helical" evidence="8">
    <location>
        <begin position="41"/>
        <end position="59"/>
    </location>
</feature>
<dbReference type="CDD" id="cd17502">
    <property type="entry name" value="MFS_Azr1_MDR_like"/>
    <property type="match status" value="1"/>
</dbReference>
<feature type="transmembrane region" description="Helical" evidence="8">
    <location>
        <begin position="435"/>
        <end position="454"/>
    </location>
</feature>
<evidence type="ECO:0000259" key="9">
    <source>
        <dbReference type="PROSITE" id="PS50850"/>
    </source>
</evidence>
<feature type="transmembrane region" description="Helical" evidence="8">
    <location>
        <begin position="197"/>
        <end position="217"/>
    </location>
</feature>
<feature type="transmembrane region" description="Helical" evidence="8">
    <location>
        <begin position="134"/>
        <end position="155"/>
    </location>
</feature>
<sequence>MSTPHSEPGRSFSEPDPTMQDESAVSPPPAAAVPFKPGVKFWAIIIAIGFAGLLTALEATITSTALPSIIAELGGGSEYVWVINGYFLAMTSLQPLVGQLANVFGRRWPTIVSTAAFILGSGLCGGANNMGMMIAGRVIQGIGAGGINVLIEVIVCDLVPLRQRGNYLAAIFGLVAIGTALGPFFGGLIVQYSDWRWVFYLNLPVGGVALVLLFLFLHVKSKKEPTLAMSLGKIDWVGNALFVTAVSSTLVGLGWAGSLYPWSSFRVIVPLVLGLLGLAAFLVLEKFVAEPMVPLRLFSNRTLIAVYLLTFLHSVITMWSIYFLPVYFQGVLRASPGNSGLYLLPTILILVPTAAGGGGIMSKTGKYRPIHFFGFALMTIGFGLFSLLDKDSSTGKWVGYQILAGAGAGLVIPTLLPAIMAPLSEADTALATATWAFLRSFGLTWGTAIPAAIFNNRVAALAGRIADPQVRAEVTGGRAYEHAVASFVNSLEPETKAQFVSVLSDGLKRIWEIAIAFAAFGFFMVALEKEYKLRDELETEYGMVDKERTGSDPEAVPPAPKSG</sequence>
<dbReference type="PANTHER" id="PTHR23501">
    <property type="entry name" value="MAJOR FACILITATOR SUPERFAMILY"/>
    <property type="match status" value="1"/>
</dbReference>
<feature type="transmembrane region" description="Helical" evidence="8">
    <location>
        <begin position="304"/>
        <end position="328"/>
    </location>
</feature>
<evidence type="ECO:0000256" key="6">
    <source>
        <dbReference type="ARBA" id="ARBA00023180"/>
    </source>
</evidence>
<evidence type="ECO:0000256" key="1">
    <source>
        <dbReference type="ARBA" id="ARBA00004141"/>
    </source>
</evidence>
<evidence type="ECO:0000313" key="10">
    <source>
        <dbReference type="EMBL" id="KAK7737062.1"/>
    </source>
</evidence>
<comment type="subcellular location">
    <subcellularLocation>
        <location evidence="1">Membrane</location>
        <topology evidence="1">Multi-pass membrane protein</topology>
    </subcellularLocation>
</comment>
<feature type="region of interest" description="Disordered" evidence="7">
    <location>
        <begin position="1"/>
        <end position="29"/>
    </location>
</feature>
<protein>
    <recommendedName>
        <fullName evidence="9">Major facilitator superfamily (MFS) profile domain-containing protein</fullName>
    </recommendedName>
</protein>
<evidence type="ECO:0000256" key="7">
    <source>
        <dbReference type="SAM" id="MobiDB-lite"/>
    </source>
</evidence>
<comment type="caution">
    <text evidence="10">The sequence shown here is derived from an EMBL/GenBank/DDBJ whole genome shotgun (WGS) entry which is preliminary data.</text>
</comment>
<gene>
    <name evidence="10" type="ORF">SLS63_002853</name>
</gene>
<reference evidence="10 11" key="1">
    <citation type="submission" date="2024-02" db="EMBL/GenBank/DDBJ databases">
        <title>De novo assembly and annotation of 12 fungi associated with fruit tree decline syndrome in Ontario, Canada.</title>
        <authorList>
            <person name="Sulman M."/>
            <person name="Ellouze W."/>
            <person name="Ilyukhin E."/>
        </authorList>
    </citation>
    <scope>NUCLEOTIDE SEQUENCE [LARGE SCALE GENOMIC DNA]</scope>
    <source>
        <strain evidence="10 11">M169</strain>
    </source>
</reference>
<evidence type="ECO:0000256" key="3">
    <source>
        <dbReference type="ARBA" id="ARBA00022692"/>
    </source>
</evidence>
<dbReference type="InterPro" id="IPR036259">
    <property type="entry name" value="MFS_trans_sf"/>
</dbReference>
<evidence type="ECO:0000256" key="2">
    <source>
        <dbReference type="ARBA" id="ARBA00022448"/>
    </source>
</evidence>
<name>A0ABR1PHL2_DIAER</name>
<feature type="region of interest" description="Disordered" evidence="7">
    <location>
        <begin position="543"/>
        <end position="563"/>
    </location>
</feature>
<dbReference type="InterPro" id="IPR020846">
    <property type="entry name" value="MFS_dom"/>
</dbReference>
<evidence type="ECO:0000256" key="4">
    <source>
        <dbReference type="ARBA" id="ARBA00022989"/>
    </source>
</evidence>
<feature type="transmembrane region" description="Helical" evidence="8">
    <location>
        <begin position="167"/>
        <end position="191"/>
    </location>
</feature>
<feature type="transmembrane region" description="Helical" evidence="8">
    <location>
        <begin position="263"/>
        <end position="284"/>
    </location>
</feature>
<feature type="transmembrane region" description="Helical" evidence="8">
    <location>
        <begin position="510"/>
        <end position="527"/>
    </location>
</feature>
<keyword evidence="3 8" id="KW-0812">Transmembrane</keyword>
<dbReference type="Gene3D" id="1.20.1720.10">
    <property type="entry name" value="Multidrug resistance protein D"/>
    <property type="match status" value="1"/>
</dbReference>
<feature type="transmembrane region" description="Helical" evidence="8">
    <location>
        <begin position="237"/>
        <end position="257"/>
    </location>
</feature>